<proteinExistence type="predicted"/>
<evidence type="ECO:0000313" key="2">
    <source>
        <dbReference type="Proteomes" id="UP000020202"/>
    </source>
</evidence>
<comment type="caution">
    <text evidence="1">The sequence shown here is derived from an EMBL/GenBank/DDBJ whole genome shotgun (WGS) entry which is preliminary data.</text>
</comment>
<sequence>MQERKVYKGIIIGEEQTSYIHGVDNSYSMTLHVDEFNNSGLLYLIRIISIDPLHVCLS</sequence>
<protein>
    <submittedName>
        <fullName evidence="1">Uncharacterized protein</fullName>
    </submittedName>
</protein>
<accession>A0A7H5A544</accession>
<evidence type="ECO:0000313" key="1">
    <source>
        <dbReference type="EMBL" id="EWF84227.1"/>
    </source>
</evidence>
<name>A0A7H5A544_9ENTR</name>
<dbReference type="Proteomes" id="UP000020202">
    <property type="component" value="Unassembled WGS sequence"/>
</dbReference>
<dbReference type="EMBL" id="JCNZ01000015">
    <property type="protein sequence ID" value="EWF84227.1"/>
    <property type="molecule type" value="Genomic_DNA"/>
</dbReference>
<reference evidence="1 2" key="1">
    <citation type="submission" date="2014-01" db="EMBL/GenBank/DDBJ databases">
        <title>The Genome Sequence of Klebsiella oxytoca MGH 27.</title>
        <authorList>
            <consortium name="The Broad Institute Genomics Platform"/>
            <consortium name="The Broad Institute Genome Sequencing Center for Infectious Disease"/>
            <person name="Murphy C."/>
            <person name="Cosimi L."/>
            <person name="Cerqueira G."/>
            <person name="Feldgarden M."/>
            <person name="Earl A."/>
            <person name="Hung D."/>
            <person name="Onderdonk A.B."/>
            <person name="Ferraro M.J."/>
            <person name="Hooper D."/>
            <person name="Dekker J."/>
            <person name="O'Brien T."/>
            <person name="Huang S."/>
            <person name="Quan V."/>
            <person name="Ernst C."/>
            <person name="Delaney M."/>
            <person name="DuBois A."/>
            <person name="Kim D.S."/>
            <person name="Young S.K."/>
            <person name="Zeng Q."/>
            <person name="Gargeya S."/>
            <person name="Fitzgerald M."/>
            <person name="Abouelleil A."/>
            <person name="Alvarado L."/>
            <person name="Berlin A.M."/>
            <person name="Chapman S.B."/>
            <person name="Gainer-Dewar J."/>
            <person name="Goldberg J."/>
            <person name="Gnerre S."/>
            <person name="Griggs A."/>
            <person name="Gujja S."/>
            <person name="Hansen M."/>
            <person name="Howarth C."/>
            <person name="Imamovic A."/>
            <person name="Ireland A."/>
            <person name="Larimer J."/>
            <person name="McCowan C."/>
            <person name="Murphy C."/>
            <person name="Pearson M."/>
            <person name="Poon T.W."/>
            <person name="Priest M."/>
            <person name="Roberts A."/>
            <person name="Saif S."/>
            <person name="Shea T."/>
            <person name="Sykes S."/>
            <person name="Wortman J."/>
            <person name="Nusbaum C."/>
            <person name="Birren B."/>
        </authorList>
    </citation>
    <scope>NUCLEOTIDE SEQUENCE [LARGE SCALE GENOMIC DNA]</scope>
    <source>
        <strain evidence="1 2">MGH 27</strain>
    </source>
</reference>
<gene>
    <name evidence="1" type="ORF">L373_04259</name>
</gene>
<organism evidence="1 2">
    <name type="scientific">Klebsiella michiganensis</name>
    <dbReference type="NCBI Taxonomy" id="1134687"/>
    <lineage>
        <taxon>Bacteria</taxon>
        <taxon>Pseudomonadati</taxon>
        <taxon>Pseudomonadota</taxon>
        <taxon>Gammaproteobacteria</taxon>
        <taxon>Enterobacterales</taxon>
        <taxon>Enterobacteriaceae</taxon>
        <taxon>Klebsiella/Raoultella group</taxon>
        <taxon>Klebsiella</taxon>
    </lineage>
</organism>
<dbReference type="AlphaFoldDB" id="A0A7H5A544"/>